<evidence type="ECO:0000256" key="1">
    <source>
        <dbReference type="SAM" id="SignalP"/>
    </source>
</evidence>
<evidence type="ECO:0008006" key="4">
    <source>
        <dbReference type="Google" id="ProtNLM"/>
    </source>
</evidence>
<proteinExistence type="predicted"/>
<reference evidence="2 3" key="1">
    <citation type="journal article" date="2016" name="Mol. Biol. Evol.">
        <title>Comparative Genomics of Early-Diverging Mushroom-Forming Fungi Provides Insights into the Origins of Lignocellulose Decay Capabilities.</title>
        <authorList>
            <person name="Nagy L.G."/>
            <person name="Riley R."/>
            <person name="Tritt A."/>
            <person name="Adam C."/>
            <person name="Daum C."/>
            <person name="Floudas D."/>
            <person name="Sun H."/>
            <person name="Yadav J.S."/>
            <person name="Pangilinan J."/>
            <person name="Larsson K.H."/>
            <person name="Matsuura K."/>
            <person name="Barry K."/>
            <person name="Labutti K."/>
            <person name="Kuo R."/>
            <person name="Ohm R.A."/>
            <person name="Bhattacharya S.S."/>
            <person name="Shirouzu T."/>
            <person name="Yoshinaga Y."/>
            <person name="Martin F.M."/>
            <person name="Grigoriev I.V."/>
            <person name="Hibbett D.S."/>
        </authorList>
    </citation>
    <scope>NUCLEOTIDE SEQUENCE [LARGE SCALE GENOMIC DNA]</scope>
    <source>
        <strain evidence="2 3">HHB12733</strain>
    </source>
</reference>
<protein>
    <recommendedName>
        <fullName evidence="4">Ubiquitin 3 binding protein But2 C-terminal domain-containing protein</fullName>
    </recommendedName>
</protein>
<evidence type="ECO:0000313" key="3">
    <source>
        <dbReference type="Proteomes" id="UP000076842"/>
    </source>
</evidence>
<evidence type="ECO:0000313" key="2">
    <source>
        <dbReference type="EMBL" id="KZT53484.1"/>
    </source>
</evidence>
<accession>A0A165DT46</accession>
<gene>
    <name evidence="2" type="ORF">CALCODRAFT_501084</name>
</gene>
<dbReference type="AlphaFoldDB" id="A0A165DT46"/>
<feature type="chain" id="PRO_5007856816" description="Ubiquitin 3 binding protein But2 C-terminal domain-containing protein" evidence="1">
    <location>
        <begin position="21"/>
        <end position="130"/>
    </location>
</feature>
<keyword evidence="3" id="KW-1185">Reference proteome</keyword>
<organism evidence="2 3">
    <name type="scientific">Calocera cornea HHB12733</name>
    <dbReference type="NCBI Taxonomy" id="1353952"/>
    <lineage>
        <taxon>Eukaryota</taxon>
        <taxon>Fungi</taxon>
        <taxon>Dikarya</taxon>
        <taxon>Basidiomycota</taxon>
        <taxon>Agaricomycotina</taxon>
        <taxon>Dacrymycetes</taxon>
        <taxon>Dacrymycetales</taxon>
        <taxon>Dacrymycetaceae</taxon>
        <taxon>Calocera</taxon>
    </lineage>
</organism>
<feature type="signal peptide" evidence="1">
    <location>
        <begin position="1"/>
        <end position="20"/>
    </location>
</feature>
<dbReference type="InParanoid" id="A0A165DT46"/>
<sequence>MQILAAILGLTAILSSMVQASVIQKRASFAMDTFTDNNCEGFGEFIAVGAVGANSNPFPGIRKSFAVSFTDGTCEVILWTGVFTGSRITFEASALQDGTCFGTGESFLSFDIHCFDTFNGVSARAMSTGR</sequence>
<keyword evidence="1" id="KW-0732">Signal</keyword>
<dbReference type="EMBL" id="KV424036">
    <property type="protein sequence ID" value="KZT53484.1"/>
    <property type="molecule type" value="Genomic_DNA"/>
</dbReference>
<name>A0A165DT46_9BASI</name>
<dbReference type="OrthoDB" id="3660025at2759"/>
<dbReference type="Proteomes" id="UP000076842">
    <property type="component" value="Unassembled WGS sequence"/>
</dbReference>